<sequence length="114" mass="13055">MRRLIGIKSSGMGASRLQVLRGILRELKLLSPVKEPVISTFEGQFLISEYRQFSKAGETVANILYYDSLYYLCLLKSQREAMDLFLRYKGRGERSVEETAGLVGFKLPKQYQNP</sequence>
<reference evidence="3 4" key="1">
    <citation type="submission" date="2022-05" db="EMBL/GenBank/DDBJ databases">
        <authorList>
            <consortium name="Genoscope - CEA"/>
            <person name="William W."/>
        </authorList>
    </citation>
    <scope>NUCLEOTIDE SEQUENCE [LARGE SCALE GENOMIC DNA]</scope>
</reference>
<dbReference type="Proteomes" id="UP001159427">
    <property type="component" value="Unassembled WGS sequence"/>
</dbReference>
<evidence type="ECO:0000313" key="4">
    <source>
        <dbReference type="Proteomes" id="UP001159427"/>
    </source>
</evidence>
<evidence type="ECO:0000256" key="1">
    <source>
        <dbReference type="ARBA" id="ARBA00009058"/>
    </source>
</evidence>
<comment type="caution">
    <text evidence="3">The sequence shown here is derived from an EMBL/GenBank/DDBJ whole genome shotgun (WGS) entry which is preliminary data.</text>
</comment>
<proteinExistence type="inferred from homology"/>
<accession>A0ABN8RE68</accession>
<dbReference type="PANTHER" id="PTHR31716:SF1">
    <property type="entry name" value="PROTEIN FMC1 HOMOLOG"/>
    <property type="match status" value="1"/>
</dbReference>
<organism evidence="3 4">
    <name type="scientific">Porites evermanni</name>
    <dbReference type="NCBI Taxonomy" id="104178"/>
    <lineage>
        <taxon>Eukaryota</taxon>
        <taxon>Metazoa</taxon>
        <taxon>Cnidaria</taxon>
        <taxon>Anthozoa</taxon>
        <taxon>Hexacorallia</taxon>
        <taxon>Scleractinia</taxon>
        <taxon>Fungiina</taxon>
        <taxon>Poritidae</taxon>
        <taxon>Porites</taxon>
    </lineage>
</organism>
<keyword evidence="4" id="KW-1185">Reference proteome</keyword>
<dbReference type="InterPro" id="IPR037667">
    <property type="entry name" value="FMC1_homologue"/>
</dbReference>
<dbReference type="EMBL" id="CALNXI010001741">
    <property type="protein sequence ID" value="CAH3176115.1"/>
    <property type="molecule type" value="Genomic_DNA"/>
</dbReference>
<comment type="similarity">
    <text evidence="1">Belongs to the FMC1 family.</text>
</comment>
<evidence type="ECO:0000256" key="2">
    <source>
        <dbReference type="ARBA" id="ARBA00013846"/>
    </source>
</evidence>
<dbReference type="PANTHER" id="PTHR31716">
    <property type="entry name" value="PROTEIN FMC1 HOMOLOG"/>
    <property type="match status" value="1"/>
</dbReference>
<name>A0ABN8RE68_9CNID</name>
<evidence type="ECO:0000313" key="3">
    <source>
        <dbReference type="EMBL" id="CAH3176115.1"/>
    </source>
</evidence>
<gene>
    <name evidence="3" type="ORF">PEVE_00010509</name>
</gene>
<protein>
    <recommendedName>
        <fullName evidence="2">Protein FMC1 homolog</fullName>
    </recommendedName>
</protein>